<name>A0A4R0XE34_9BURK</name>
<keyword evidence="8" id="KW-1185">Reference proteome</keyword>
<proteinExistence type="inferred from homology"/>
<dbReference type="GO" id="GO:0046872">
    <property type="term" value="F:metal ion binding"/>
    <property type="evidence" value="ECO:0007669"/>
    <property type="project" value="UniProtKB-KW"/>
</dbReference>
<dbReference type="EMBL" id="MWML01000027">
    <property type="protein sequence ID" value="TCG08723.1"/>
    <property type="molecule type" value="Genomic_DNA"/>
</dbReference>
<dbReference type="AlphaFoldDB" id="A0A4R0XE34"/>
<evidence type="ECO:0000256" key="2">
    <source>
        <dbReference type="ARBA" id="ARBA00022617"/>
    </source>
</evidence>
<keyword evidence="4" id="KW-0408">Iron</keyword>
<evidence type="ECO:0000256" key="1">
    <source>
        <dbReference type="ARBA" id="ARBA00001970"/>
    </source>
</evidence>
<keyword evidence="5" id="KW-0456">Lyase</keyword>
<keyword evidence="3" id="KW-0479">Metal-binding</keyword>
<evidence type="ECO:0000256" key="6">
    <source>
        <dbReference type="ARBA" id="ARBA00034312"/>
    </source>
</evidence>
<organism evidence="7 8">
    <name type="scientific">Paraburkholderia steynii</name>
    <dbReference type="NCBI Taxonomy" id="1245441"/>
    <lineage>
        <taxon>Bacteria</taxon>
        <taxon>Pseudomonadati</taxon>
        <taxon>Pseudomonadota</taxon>
        <taxon>Betaproteobacteria</taxon>
        <taxon>Burkholderiales</taxon>
        <taxon>Burkholderiaceae</taxon>
        <taxon>Paraburkholderia</taxon>
    </lineage>
</organism>
<comment type="cofactor">
    <cofactor evidence="1">
        <name>heme b</name>
        <dbReference type="ChEBI" id="CHEBI:60344"/>
    </cofactor>
</comment>
<dbReference type="Pfam" id="PF13816">
    <property type="entry name" value="Dehydratase_hem"/>
    <property type="match status" value="1"/>
</dbReference>
<gene>
    <name evidence="7" type="ORF">BZM27_10200</name>
</gene>
<dbReference type="Proteomes" id="UP000294200">
    <property type="component" value="Unassembled WGS sequence"/>
</dbReference>
<evidence type="ECO:0000313" key="8">
    <source>
        <dbReference type="Proteomes" id="UP000294200"/>
    </source>
</evidence>
<evidence type="ECO:0000256" key="4">
    <source>
        <dbReference type="ARBA" id="ARBA00023004"/>
    </source>
</evidence>
<protein>
    <submittedName>
        <fullName evidence="7">Uncharacterized protein</fullName>
    </submittedName>
</protein>
<evidence type="ECO:0000256" key="3">
    <source>
        <dbReference type="ARBA" id="ARBA00022723"/>
    </source>
</evidence>
<sequence>MNPPFNAWLAEQRRDGWWEDVAREVGPCGFWREMLTVPVDRVETIYWEDYGRNPGAILPIERTPHCGYFGAMRDRIPLAACDRLESDAPEALNQPAKGQRAGGRRWFVQPPHNLAMIRSASFWGNCDAEQKADYEQELRDPLARGMEFLRTHPTQVGLLFVAFPAEP</sequence>
<evidence type="ECO:0000256" key="5">
    <source>
        <dbReference type="ARBA" id="ARBA00023239"/>
    </source>
</evidence>
<accession>A0A4R0XE34</accession>
<comment type="similarity">
    <text evidence="6">Belongs to the heme-containing dehydratase family.</text>
</comment>
<dbReference type="GO" id="GO:0016829">
    <property type="term" value="F:lyase activity"/>
    <property type="evidence" value="ECO:0007669"/>
    <property type="project" value="UniProtKB-KW"/>
</dbReference>
<dbReference type="InterPro" id="IPR025702">
    <property type="entry name" value="OXD"/>
</dbReference>
<keyword evidence="2" id="KW-0349">Heme</keyword>
<comment type="caution">
    <text evidence="7">The sequence shown here is derived from an EMBL/GenBank/DDBJ whole genome shotgun (WGS) entry which is preliminary data.</text>
</comment>
<evidence type="ECO:0000313" key="7">
    <source>
        <dbReference type="EMBL" id="TCG08723.1"/>
    </source>
</evidence>
<reference evidence="7 8" key="1">
    <citation type="submission" date="2017-02" db="EMBL/GenBank/DDBJ databases">
        <title>Paraburkholderia sophoroidis sp. nov. and Paraburkholderia steynii sp. nov. rhizobial symbionts of the fynbos legume Hypocalyptus sophoroides.</title>
        <authorList>
            <person name="Steenkamp E.T."/>
            <person name="Beukes C.W."/>
            <person name="Van Zyl E."/>
            <person name="Avontuur J."/>
            <person name="Chan W.Y."/>
            <person name="Hassen A."/>
            <person name="Palmer M."/>
            <person name="Mthombeni L."/>
            <person name="Phalane F."/>
            <person name="Sereme K."/>
            <person name="Venter S.N."/>
        </authorList>
    </citation>
    <scope>NUCLEOTIDE SEQUENCE [LARGE SCALE GENOMIC DNA]</scope>
    <source>
        <strain evidence="7 8">HC1.1ba</strain>
    </source>
</reference>